<reference evidence="1 2" key="1">
    <citation type="submission" date="2018-10" db="EMBL/GenBank/DDBJ databases">
        <title>Draft genome sequence of Bacillus salarius IM0101, isolated from a hypersaline soil in Inner Mongolia, China.</title>
        <authorList>
            <person name="Yamprayoonswat W."/>
            <person name="Boonvisut S."/>
            <person name="Jumpathong W."/>
            <person name="Sittihan S."/>
            <person name="Ruangsuj P."/>
            <person name="Wanthongcharoen S."/>
            <person name="Thongpramul N."/>
            <person name="Pimmason S."/>
            <person name="Yu B."/>
            <person name="Yasawong M."/>
        </authorList>
    </citation>
    <scope>NUCLEOTIDE SEQUENCE [LARGE SCALE GENOMIC DNA]</scope>
    <source>
        <strain evidence="1 2">IM0101</strain>
    </source>
</reference>
<dbReference type="AlphaFoldDB" id="A0A3R9PXZ2"/>
<dbReference type="EMBL" id="RBVX01000066">
    <property type="protein sequence ID" value="RSL29459.1"/>
    <property type="molecule type" value="Genomic_DNA"/>
</dbReference>
<evidence type="ECO:0000313" key="2">
    <source>
        <dbReference type="Proteomes" id="UP000275076"/>
    </source>
</evidence>
<keyword evidence="2" id="KW-1185">Reference proteome</keyword>
<gene>
    <name evidence="1" type="ORF">D7Z54_31165</name>
</gene>
<name>A0A3R9PXZ2_9BACI</name>
<comment type="caution">
    <text evidence="1">The sequence shown here is derived from an EMBL/GenBank/DDBJ whole genome shotgun (WGS) entry which is preliminary data.</text>
</comment>
<accession>A0A3R9PXZ2</accession>
<protein>
    <submittedName>
        <fullName evidence="1">Uncharacterized protein</fullName>
    </submittedName>
</protein>
<proteinExistence type="predicted"/>
<dbReference type="RefSeq" id="WP_125562515.1">
    <property type="nucleotide sequence ID" value="NZ_RBVX01000066.1"/>
</dbReference>
<evidence type="ECO:0000313" key="1">
    <source>
        <dbReference type="EMBL" id="RSL29459.1"/>
    </source>
</evidence>
<sequence>MFLSNVRWSGAAQSFRALLSLVAVVDGSHGAGGTDIGSVIVRKTGMVGEDSDFCSVIRWRRAENGAICGI</sequence>
<organism evidence="1 2">
    <name type="scientific">Salibacterium salarium</name>
    <dbReference type="NCBI Taxonomy" id="284579"/>
    <lineage>
        <taxon>Bacteria</taxon>
        <taxon>Bacillati</taxon>
        <taxon>Bacillota</taxon>
        <taxon>Bacilli</taxon>
        <taxon>Bacillales</taxon>
        <taxon>Bacillaceae</taxon>
    </lineage>
</organism>
<dbReference type="Proteomes" id="UP000275076">
    <property type="component" value="Unassembled WGS sequence"/>
</dbReference>